<evidence type="ECO:0000313" key="2">
    <source>
        <dbReference type="Proteomes" id="UP000295673"/>
    </source>
</evidence>
<comment type="caution">
    <text evidence="1">The sequence shown here is derived from an EMBL/GenBank/DDBJ whole genome shotgun (WGS) entry which is preliminary data.</text>
</comment>
<sequence length="41" mass="4837">MIKERSGQLFESAENLGLTKRRKLTRTCRLAFLVWRETLAL</sequence>
<proteinExistence type="predicted"/>
<name>A0A4R1N849_9RHOB</name>
<reference evidence="1 2" key="1">
    <citation type="submission" date="2019-03" db="EMBL/GenBank/DDBJ databases">
        <title>Genomic Encyclopedia of Archaeal and Bacterial Type Strains, Phase II (KMG-II): from individual species to whole genera.</title>
        <authorList>
            <person name="Goeker M."/>
        </authorList>
    </citation>
    <scope>NUCLEOTIDE SEQUENCE [LARGE SCALE GENOMIC DNA]</scope>
    <source>
        <strain evidence="1 2">DSM 26433</strain>
    </source>
</reference>
<evidence type="ECO:0000313" key="1">
    <source>
        <dbReference type="EMBL" id="TCK99478.1"/>
    </source>
</evidence>
<dbReference type="AlphaFoldDB" id="A0A4R1N849"/>
<organism evidence="1 2">
    <name type="scientific">Shimia isoporae</name>
    <dbReference type="NCBI Taxonomy" id="647720"/>
    <lineage>
        <taxon>Bacteria</taxon>
        <taxon>Pseudomonadati</taxon>
        <taxon>Pseudomonadota</taxon>
        <taxon>Alphaproteobacteria</taxon>
        <taxon>Rhodobacterales</taxon>
        <taxon>Roseobacteraceae</taxon>
    </lineage>
</organism>
<protein>
    <submittedName>
        <fullName evidence="1">Uncharacterized protein</fullName>
    </submittedName>
</protein>
<keyword evidence="2" id="KW-1185">Reference proteome</keyword>
<accession>A0A4R1N849</accession>
<dbReference type="EMBL" id="SMGR01000005">
    <property type="protein sequence ID" value="TCK99478.1"/>
    <property type="molecule type" value="Genomic_DNA"/>
</dbReference>
<dbReference type="Proteomes" id="UP000295673">
    <property type="component" value="Unassembled WGS sequence"/>
</dbReference>
<gene>
    <name evidence="1" type="ORF">BXY66_3983</name>
</gene>